<evidence type="ECO:0000256" key="1">
    <source>
        <dbReference type="SAM" id="MobiDB-lite"/>
    </source>
</evidence>
<feature type="compositionally biased region" description="Gly residues" evidence="1">
    <location>
        <begin position="406"/>
        <end position="421"/>
    </location>
</feature>
<dbReference type="Pfam" id="PF13845">
    <property type="entry name" value="Septum_form"/>
    <property type="match status" value="1"/>
</dbReference>
<dbReference type="InterPro" id="IPR025241">
    <property type="entry name" value="DUF4190"/>
</dbReference>
<sequence length="421" mass="43928">MATPPPPGPQQPEGQYPPPGMPPTAPGVPPGTPGMPPGAYPYPQQTPYPAPYPAPYQPWGQGYSPYNSPAPVNGLAISALVLGILCFLPAVGLVLGIVALKQIKKRGERGKGMAVGGMVMSSIGVVLLAVMVATGGAGDFWDGFRDAANDSGSSGSAFSLSKGECFDAPGGSLEGVAYDVDKVPCAGKHDAEVFADFKMSGGDSYPGDSAVTDDADKKCYALADTYAMDAWAVPENVDVYYFTPTSQSWRLGDREVTCLFGNTDAKGSLSGSLRNDGTTLDVDQLAYLEAAHGINAAMDAAPDEEYVEDDLPGHKKWAAKMSDALTEQAGALRRHTFAPAAGKRVAVLVKDMELSQKEWAQAAKAQDADTFYAHYEKGMKLIDPKKTVTTRKALGLATTPPAYDEFGGGDSGGEGGTGAEV</sequence>
<dbReference type="RefSeq" id="WP_369261775.1">
    <property type="nucleotide sequence ID" value="NZ_CP163440.1"/>
</dbReference>
<reference evidence="5" key="1">
    <citation type="submission" date="2024-07" db="EMBL/GenBank/DDBJ databases">
        <authorList>
            <person name="Yu S.T."/>
        </authorList>
    </citation>
    <scope>NUCLEOTIDE SEQUENCE</scope>
    <source>
        <strain evidence="5">R35</strain>
    </source>
</reference>
<feature type="region of interest" description="Disordered" evidence="1">
    <location>
        <begin position="401"/>
        <end position="421"/>
    </location>
</feature>
<keyword evidence="2" id="KW-0812">Transmembrane</keyword>
<protein>
    <submittedName>
        <fullName evidence="5">DUF4190 domain-containing protein</fullName>
    </submittedName>
</protein>
<evidence type="ECO:0000313" key="5">
    <source>
        <dbReference type="EMBL" id="XDQ65168.1"/>
    </source>
</evidence>
<keyword evidence="2" id="KW-0472">Membrane</keyword>
<feature type="transmembrane region" description="Helical" evidence="2">
    <location>
        <begin position="75"/>
        <end position="100"/>
    </location>
</feature>
<evidence type="ECO:0000259" key="4">
    <source>
        <dbReference type="Pfam" id="PF13845"/>
    </source>
</evidence>
<feature type="region of interest" description="Disordered" evidence="1">
    <location>
        <begin position="1"/>
        <end position="42"/>
    </location>
</feature>
<feature type="transmembrane region" description="Helical" evidence="2">
    <location>
        <begin position="112"/>
        <end position="133"/>
    </location>
</feature>
<organism evidence="5">
    <name type="scientific">Streptomyces sp. R35</name>
    <dbReference type="NCBI Taxonomy" id="3238630"/>
    <lineage>
        <taxon>Bacteria</taxon>
        <taxon>Bacillati</taxon>
        <taxon>Actinomycetota</taxon>
        <taxon>Actinomycetes</taxon>
        <taxon>Kitasatosporales</taxon>
        <taxon>Streptomycetaceae</taxon>
        <taxon>Streptomyces</taxon>
    </lineage>
</organism>
<name>A0AB39SFW9_9ACTN</name>
<gene>
    <name evidence="5" type="ORF">AB5J50_32460</name>
</gene>
<accession>A0AB39SFW9</accession>
<feature type="domain" description="Septum formation-related" evidence="4">
    <location>
        <begin position="159"/>
        <end position="258"/>
    </location>
</feature>
<dbReference type="InterPro" id="IPR026004">
    <property type="entry name" value="Septum_form"/>
</dbReference>
<keyword evidence="2" id="KW-1133">Transmembrane helix</keyword>
<feature type="domain" description="DUF4190" evidence="3">
    <location>
        <begin position="75"/>
        <end position="130"/>
    </location>
</feature>
<evidence type="ECO:0000256" key="2">
    <source>
        <dbReference type="SAM" id="Phobius"/>
    </source>
</evidence>
<evidence type="ECO:0000259" key="3">
    <source>
        <dbReference type="Pfam" id="PF13828"/>
    </source>
</evidence>
<dbReference type="EMBL" id="CP163440">
    <property type="protein sequence ID" value="XDQ65168.1"/>
    <property type="molecule type" value="Genomic_DNA"/>
</dbReference>
<proteinExistence type="predicted"/>
<dbReference type="AlphaFoldDB" id="A0AB39SFW9"/>
<dbReference type="Pfam" id="PF13828">
    <property type="entry name" value="DUF4190"/>
    <property type="match status" value="1"/>
</dbReference>